<evidence type="ECO:0000259" key="2">
    <source>
        <dbReference type="Pfam" id="PF18181"/>
    </source>
</evidence>
<evidence type="ECO:0008006" key="6">
    <source>
        <dbReference type="Google" id="ProtNLM"/>
    </source>
</evidence>
<dbReference type="InParanoid" id="A0A1I5CGL1"/>
<feature type="domain" description="SMODS and SLOG-associating 2TM effector" evidence="2">
    <location>
        <begin position="167"/>
        <end position="288"/>
    </location>
</feature>
<feature type="transmembrane region" description="Helical" evidence="1">
    <location>
        <begin position="190"/>
        <end position="212"/>
    </location>
</feature>
<dbReference type="eggNOG" id="ENOG502ZXJF">
    <property type="taxonomic scope" value="Bacteria"/>
</dbReference>
<accession>A0A1I5CGL1</accession>
<feature type="transmembrane region" description="Helical" evidence="1">
    <location>
        <begin position="56"/>
        <end position="78"/>
    </location>
</feature>
<gene>
    <name evidence="4" type="ORF">SAMN04489713_103255</name>
</gene>
<dbReference type="Pfam" id="PF18184">
    <property type="entry name" value="SLATT_3"/>
    <property type="match status" value="1"/>
</dbReference>
<dbReference type="RefSeq" id="WP_021593030.1">
    <property type="nucleotide sequence ID" value="NZ_FOVH01000003.1"/>
</dbReference>
<dbReference type="STRING" id="1993.SAMN04489713_103255"/>
<evidence type="ECO:0000256" key="1">
    <source>
        <dbReference type="SAM" id="Phobius"/>
    </source>
</evidence>
<keyword evidence="1" id="KW-0812">Transmembrane</keyword>
<keyword evidence="1" id="KW-1133">Transmembrane helix</keyword>
<evidence type="ECO:0000313" key="4">
    <source>
        <dbReference type="EMBL" id="SFN86140.1"/>
    </source>
</evidence>
<feature type="transmembrane region" description="Helical" evidence="1">
    <location>
        <begin position="218"/>
        <end position="235"/>
    </location>
</feature>
<dbReference type="Proteomes" id="UP000183413">
    <property type="component" value="Unassembled WGS sequence"/>
</dbReference>
<evidence type="ECO:0000313" key="5">
    <source>
        <dbReference type="Proteomes" id="UP000183413"/>
    </source>
</evidence>
<dbReference type="NCBIfam" id="NF033634">
    <property type="entry name" value="SLATT_1"/>
    <property type="match status" value="1"/>
</dbReference>
<protein>
    <recommendedName>
        <fullName evidence="6">SMODS and SLOG-associating 2TM effector domain-containing protein</fullName>
    </recommendedName>
</protein>
<dbReference type="EMBL" id="FOVH01000003">
    <property type="protein sequence ID" value="SFN86140.1"/>
    <property type="molecule type" value="Genomic_DNA"/>
</dbReference>
<organism evidence="4 5">
    <name type="scientific">Actinomadura madurae</name>
    <dbReference type="NCBI Taxonomy" id="1993"/>
    <lineage>
        <taxon>Bacteria</taxon>
        <taxon>Bacillati</taxon>
        <taxon>Actinomycetota</taxon>
        <taxon>Actinomycetes</taxon>
        <taxon>Streptosporangiales</taxon>
        <taxon>Thermomonosporaceae</taxon>
        <taxon>Actinomadura</taxon>
    </lineage>
</organism>
<dbReference type="AlphaFoldDB" id="A0A1I5CGL1"/>
<dbReference type="InterPro" id="IPR041116">
    <property type="entry name" value="SLATT_3"/>
</dbReference>
<keyword evidence="5" id="KW-1185">Reference proteome</keyword>
<keyword evidence="1" id="KW-0472">Membrane</keyword>
<reference evidence="4 5" key="1">
    <citation type="submission" date="2016-10" db="EMBL/GenBank/DDBJ databases">
        <authorList>
            <person name="de Groot N.N."/>
        </authorList>
    </citation>
    <scope>NUCLEOTIDE SEQUENCE [LARGE SCALE GENOMIC DNA]</scope>
    <source>
        <strain evidence="4 5">DSM 43067</strain>
    </source>
</reference>
<feature type="domain" description="SMODS and SLOG-associating 2TM effector" evidence="3">
    <location>
        <begin position="10"/>
        <end position="164"/>
    </location>
</feature>
<dbReference type="Pfam" id="PF18181">
    <property type="entry name" value="SLATT_1"/>
    <property type="match status" value="1"/>
</dbReference>
<proteinExistence type="predicted"/>
<evidence type="ECO:0000259" key="3">
    <source>
        <dbReference type="Pfam" id="PF18184"/>
    </source>
</evidence>
<sequence>MELISEVEFPASYRAADRCAQLGQQRLLVATRLRLAALVAAALFGALSLESGRLDLAAFGAATALIVALVTDVYLLTVRPDRHWYAARAMAESVKSLAWRYLVGGRPFDQGDEDGRHVDEQLLRRFGSIADALRGVVVVPPPEGGLEVTNAMRQMRALPLDERRHAYTLGRINDQRSWYSARALLNERRAARWSVVLAVVEAIGLVCAVLKVVQLVDIDLAGVAGALAAAGVAWLQTRQHHQLASAYAVAAQELADIASRAHWPETEAEWAHFVDEAEEAISREHTLWWASHS</sequence>
<dbReference type="NCBIfam" id="NF033610">
    <property type="entry name" value="SLATT_3"/>
    <property type="match status" value="1"/>
</dbReference>
<dbReference type="InterPro" id="IPR040884">
    <property type="entry name" value="SLATT_1"/>
</dbReference>
<name>A0A1I5CGL1_9ACTN</name>